<dbReference type="FunFam" id="1.10.1050.10:FF:000002">
    <property type="entry name" value="30S ribosomal protein S4, chloroplastic"/>
    <property type="match status" value="1"/>
</dbReference>
<keyword evidence="7 13" id="KW-0694">RNA-binding</keyword>
<dbReference type="GO" id="GO:0019843">
    <property type="term" value="F:rRNA binding"/>
    <property type="evidence" value="ECO:0007669"/>
    <property type="project" value="UniProtKB-KW"/>
</dbReference>
<keyword evidence="9" id="KW-0687">Ribonucleoprotein</keyword>
<keyword evidence="8 16" id="KW-0689">Ribosomal protein</keyword>
<keyword evidence="6" id="KW-0699">rRNA-binding</keyword>
<organism evidence="16">
    <name type="scientific">Mitrastemon kanehirai</name>
    <dbReference type="NCBI Taxonomy" id="1358725"/>
    <lineage>
        <taxon>Eukaryota</taxon>
        <taxon>Viridiplantae</taxon>
        <taxon>Streptophyta</taxon>
        <taxon>Embryophyta</taxon>
        <taxon>Tracheophyta</taxon>
        <taxon>Spermatophyta</taxon>
        <taxon>Magnoliopsida</taxon>
        <taxon>eudicotyledons</taxon>
        <taxon>Gunneridae</taxon>
        <taxon>Pentapetalae</taxon>
        <taxon>asterids</taxon>
        <taxon>Ericales</taxon>
        <taxon>Mitrastemonaceae</taxon>
        <taxon>Mitrastemon</taxon>
    </lineage>
</organism>
<dbReference type="Pfam" id="PF01479">
    <property type="entry name" value="S4"/>
    <property type="match status" value="1"/>
</dbReference>
<comment type="function">
    <text evidence="1">With S5 and S12 plays an important role in translational accuracy.</text>
</comment>
<comment type="subcellular location">
    <subcellularLocation>
        <location evidence="3">Plastid</location>
    </subcellularLocation>
</comment>
<dbReference type="SMART" id="SM01390">
    <property type="entry name" value="Ribosomal_S4"/>
    <property type="match status" value="1"/>
</dbReference>
<evidence type="ECO:0000256" key="7">
    <source>
        <dbReference type="ARBA" id="ARBA00022884"/>
    </source>
</evidence>
<protein>
    <recommendedName>
        <fullName evidence="11">Small ribosomal subunit protein uS4c</fullName>
    </recommendedName>
    <alternativeName>
        <fullName evidence="12">30S ribosomal protein S4, chloroplastic</fullName>
    </alternativeName>
</protein>
<evidence type="ECO:0000256" key="11">
    <source>
        <dbReference type="ARBA" id="ARBA00035158"/>
    </source>
</evidence>
<dbReference type="PROSITE" id="PS50889">
    <property type="entry name" value="S4"/>
    <property type="match status" value="1"/>
</dbReference>
<evidence type="ECO:0000256" key="3">
    <source>
        <dbReference type="ARBA" id="ARBA00004474"/>
    </source>
</evidence>
<evidence type="ECO:0000259" key="14">
    <source>
        <dbReference type="SMART" id="SM00363"/>
    </source>
</evidence>
<dbReference type="HAMAP" id="MF_01306_B">
    <property type="entry name" value="Ribosomal_uS4_B"/>
    <property type="match status" value="1"/>
</dbReference>
<dbReference type="Gene3D" id="3.10.290.10">
    <property type="entry name" value="RNA-binding S4 domain"/>
    <property type="match status" value="1"/>
</dbReference>
<comment type="subunit">
    <text evidence="10">Part of the 30S ribosomal subunit. Contacts protein S5. The interaction surface between S4 and S5 is involved in control of translational fidelity.</text>
</comment>
<keyword evidence="5 16" id="KW-0934">Plastid</keyword>
<dbReference type="AlphaFoldDB" id="A0A4Y1MDG6"/>
<sequence>MSRFIGPRLKKIRYLGLLPGLTNKCYKKKNFYNKKKSQYRLCLEEKQKLRFNYGLTDHQLRKYFNIAKNFKGSTGYILLQLIEMRLDNIIYQLKIAKTINEARQLINHRHILVNDSIVNIPSFHCKYRDIVKLKLIDKKNPLDLIKLNKNKGLIYKILNIKKNTLKIKELLIVEHYSR</sequence>
<dbReference type="GO" id="GO:0015935">
    <property type="term" value="C:small ribosomal subunit"/>
    <property type="evidence" value="ECO:0007669"/>
    <property type="project" value="InterPro"/>
</dbReference>
<evidence type="ECO:0000256" key="6">
    <source>
        <dbReference type="ARBA" id="ARBA00022730"/>
    </source>
</evidence>
<name>A0A4Y1MDG6_9ERIC</name>
<dbReference type="NCBIfam" id="NF003717">
    <property type="entry name" value="PRK05327.1"/>
    <property type="match status" value="1"/>
</dbReference>
<dbReference type="CDD" id="cd00165">
    <property type="entry name" value="S4"/>
    <property type="match status" value="1"/>
</dbReference>
<dbReference type="Pfam" id="PF00163">
    <property type="entry name" value="Ribosomal_S4"/>
    <property type="match status" value="1"/>
</dbReference>
<evidence type="ECO:0000313" key="16">
    <source>
        <dbReference type="EMBL" id="AWS06640.1"/>
    </source>
</evidence>
<dbReference type="GO" id="GO:0006412">
    <property type="term" value="P:translation"/>
    <property type="evidence" value="ECO:0007669"/>
    <property type="project" value="InterPro"/>
</dbReference>
<evidence type="ECO:0000256" key="4">
    <source>
        <dbReference type="ARBA" id="ARBA00007465"/>
    </source>
</evidence>
<dbReference type="EMBL" id="MF372930">
    <property type="protein sequence ID" value="AWS06640.1"/>
    <property type="molecule type" value="Genomic_DNA"/>
</dbReference>
<dbReference type="InterPro" id="IPR001912">
    <property type="entry name" value="Ribosomal_uS4_N"/>
</dbReference>
<feature type="domain" description="Small ribosomal subunit protein uS4 N-terminal" evidence="15">
    <location>
        <begin position="3"/>
        <end position="83"/>
    </location>
</feature>
<proteinExistence type="inferred from homology"/>
<dbReference type="SMART" id="SM00363">
    <property type="entry name" value="S4"/>
    <property type="match status" value="1"/>
</dbReference>
<dbReference type="PANTHER" id="PTHR11831:SF4">
    <property type="entry name" value="SMALL RIBOSOMAL SUBUNIT PROTEIN US4M"/>
    <property type="match status" value="1"/>
</dbReference>
<comment type="function">
    <text evidence="2">One of the primary rRNA binding proteins, it binds directly to 16S rRNA where it nucleates assembly of the body of the 30S subunit.</text>
</comment>
<dbReference type="FunFam" id="3.10.290.10:FF:000001">
    <property type="entry name" value="30S ribosomal protein S4"/>
    <property type="match status" value="1"/>
</dbReference>
<accession>A0A4Y1MDG6</accession>
<evidence type="ECO:0000259" key="15">
    <source>
        <dbReference type="SMART" id="SM01390"/>
    </source>
</evidence>
<evidence type="ECO:0000256" key="12">
    <source>
        <dbReference type="ARBA" id="ARBA00035533"/>
    </source>
</evidence>
<dbReference type="InterPro" id="IPR005709">
    <property type="entry name" value="Ribosomal_uS4_bac-type"/>
</dbReference>
<evidence type="ECO:0000256" key="10">
    <source>
        <dbReference type="ARBA" id="ARBA00025813"/>
    </source>
</evidence>
<evidence type="ECO:0000256" key="13">
    <source>
        <dbReference type="PROSITE-ProRule" id="PRU00182"/>
    </source>
</evidence>
<evidence type="ECO:0000256" key="2">
    <source>
        <dbReference type="ARBA" id="ARBA00003866"/>
    </source>
</evidence>
<dbReference type="SUPFAM" id="SSF55174">
    <property type="entry name" value="Alpha-L RNA-binding motif"/>
    <property type="match status" value="1"/>
</dbReference>
<comment type="similarity">
    <text evidence="4">Belongs to the universal ribosomal protein uS4 family.</text>
</comment>
<dbReference type="InterPro" id="IPR036986">
    <property type="entry name" value="S4_RNA-bd_sf"/>
</dbReference>
<gene>
    <name evidence="16" type="primary">rps4</name>
</gene>
<evidence type="ECO:0000256" key="5">
    <source>
        <dbReference type="ARBA" id="ARBA00022640"/>
    </source>
</evidence>
<feature type="domain" description="RNA-binding S4" evidence="14">
    <location>
        <begin position="84"/>
        <end position="150"/>
    </location>
</feature>
<dbReference type="GO" id="GO:0009536">
    <property type="term" value="C:plastid"/>
    <property type="evidence" value="ECO:0007669"/>
    <property type="project" value="UniProtKB-SubCell"/>
</dbReference>
<dbReference type="GO" id="GO:0003735">
    <property type="term" value="F:structural constituent of ribosome"/>
    <property type="evidence" value="ECO:0007669"/>
    <property type="project" value="InterPro"/>
</dbReference>
<evidence type="ECO:0000256" key="1">
    <source>
        <dbReference type="ARBA" id="ARBA00003004"/>
    </source>
</evidence>
<dbReference type="GO" id="GO:0042274">
    <property type="term" value="P:ribosomal small subunit biogenesis"/>
    <property type="evidence" value="ECO:0007669"/>
    <property type="project" value="TreeGrafter"/>
</dbReference>
<dbReference type="Gene3D" id="1.10.1050.10">
    <property type="entry name" value="Ribosomal Protein S4 Delta 41, Chain A, domain 1"/>
    <property type="match status" value="1"/>
</dbReference>
<evidence type="ECO:0000256" key="9">
    <source>
        <dbReference type="ARBA" id="ARBA00023274"/>
    </source>
</evidence>
<geneLocation type="plastid" evidence="16"/>
<dbReference type="PANTHER" id="PTHR11831">
    <property type="entry name" value="30S 40S RIBOSOMAL PROTEIN"/>
    <property type="match status" value="1"/>
</dbReference>
<dbReference type="InterPro" id="IPR022801">
    <property type="entry name" value="Ribosomal_uS4"/>
</dbReference>
<dbReference type="InterPro" id="IPR002942">
    <property type="entry name" value="S4_RNA-bd"/>
</dbReference>
<reference evidence="16" key="1">
    <citation type="submission" date="2017-06" db="EMBL/GenBank/DDBJ databases">
        <title>The plastome of Mitrastemon kanehirai.</title>
        <authorList>
            <person name="Shyu S.-Y."/>
            <person name="Hu J.-M."/>
        </authorList>
    </citation>
    <scope>NUCLEOTIDE SEQUENCE</scope>
</reference>
<evidence type="ECO:0000256" key="8">
    <source>
        <dbReference type="ARBA" id="ARBA00022980"/>
    </source>
</evidence>